<name>N1MHM1_9SPHN</name>
<dbReference type="AlphaFoldDB" id="N1MHM1"/>
<reference evidence="1 2" key="1">
    <citation type="submission" date="2013-03" db="EMBL/GenBank/DDBJ databases">
        <authorList>
            <person name="Le V."/>
        </authorList>
    </citation>
    <scope>NUCLEOTIDE SEQUENCE [LARGE SCALE GENOMIC DNA]</scope>
    <source>
        <strain evidence="1 2">BiD32</strain>
    </source>
</reference>
<reference evidence="2" key="2">
    <citation type="submission" date="2013-04" db="EMBL/GenBank/DDBJ databases">
        <title>Bisphenol A degrading Sphingobium sp. strain BiD32.</title>
        <authorList>
            <person name="Nielsen J.L."/>
            <person name="Zhou N.A."/>
            <person name="Kjeldal H."/>
        </authorList>
    </citation>
    <scope>NUCLEOTIDE SEQUENCE [LARGE SCALE GENOMIC DNA]</scope>
    <source>
        <strain evidence="2">BiD32</strain>
    </source>
</reference>
<gene>
    <name evidence="1" type="ORF">EBBID32_5970</name>
</gene>
<dbReference type="Proteomes" id="UP000013201">
    <property type="component" value="Unassembled WGS sequence"/>
</dbReference>
<dbReference type="EMBL" id="CAVK010000030">
    <property type="protein sequence ID" value="CCW16264.1"/>
    <property type="molecule type" value="Genomic_DNA"/>
</dbReference>
<accession>N1MHM1</accession>
<proteinExistence type="predicted"/>
<sequence>MIDFDDSKLKVGLSLVAAFDDATSDDTIIRWRVADADV</sequence>
<evidence type="ECO:0000313" key="2">
    <source>
        <dbReference type="Proteomes" id="UP000013201"/>
    </source>
</evidence>
<protein>
    <submittedName>
        <fullName evidence="1">Uncharacterized protein</fullName>
    </submittedName>
</protein>
<comment type="caution">
    <text evidence="1">The sequence shown here is derived from an EMBL/GenBank/DDBJ whole genome shotgun (WGS) entry which is preliminary data.</text>
</comment>
<keyword evidence="2" id="KW-1185">Reference proteome</keyword>
<evidence type="ECO:0000313" key="1">
    <source>
        <dbReference type="EMBL" id="CCW16264.1"/>
    </source>
</evidence>
<organism evidence="1 2">
    <name type="scientific">Sphingobium indicum BiD32</name>
    <dbReference type="NCBI Taxonomy" id="1301087"/>
    <lineage>
        <taxon>Bacteria</taxon>
        <taxon>Pseudomonadati</taxon>
        <taxon>Pseudomonadota</taxon>
        <taxon>Alphaproteobacteria</taxon>
        <taxon>Sphingomonadales</taxon>
        <taxon>Sphingomonadaceae</taxon>
        <taxon>Sphingobium</taxon>
    </lineage>
</organism>